<gene>
    <name evidence="3" type="ORF">KK1_032471</name>
</gene>
<dbReference type="Gene3D" id="4.10.60.10">
    <property type="entry name" value="Zinc finger, CCHC-type"/>
    <property type="match status" value="1"/>
</dbReference>
<keyword evidence="4" id="KW-1185">Reference proteome</keyword>
<evidence type="ECO:0000256" key="1">
    <source>
        <dbReference type="PROSITE-ProRule" id="PRU00047"/>
    </source>
</evidence>
<dbReference type="Gramene" id="C.cajan_31308.t">
    <property type="protein sequence ID" value="C.cajan_31308.t"/>
    <property type="gene ID" value="C.cajan_31308"/>
</dbReference>
<dbReference type="PANTHER" id="PTHR34676:SF27">
    <property type="entry name" value="ASPARTYL-TRNA SYNTHETASE"/>
    <property type="match status" value="1"/>
</dbReference>
<dbReference type="InterPro" id="IPR001878">
    <property type="entry name" value="Znf_CCHC"/>
</dbReference>
<keyword evidence="1" id="KW-0863">Zinc-finger</keyword>
<dbReference type="AlphaFoldDB" id="A0A151RTU9"/>
<evidence type="ECO:0000259" key="2">
    <source>
        <dbReference type="PROSITE" id="PS50158"/>
    </source>
</evidence>
<dbReference type="InterPro" id="IPR036875">
    <property type="entry name" value="Znf_CCHC_sf"/>
</dbReference>
<evidence type="ECO:0000313" key="3">
    <source>
        <dbReference type="EMBL" id="KYP45974.1"/>
    </source>
</evidence>
<dbReference type="SUPFAM" id="SSF57756">
    <property type="entry name" value="Retrovirus zinc finger-like domains"/>
    <property type="match status" value="1"/>
</dbReference>
<dbReference type="Proteomes" id="UP000075243">
    <property type="component" value="Unassembled WGS sequence"/>
</dbReference>
<keyword evidence="1" id="KW-0862">Zinc</keyword>
<keyword evidence="1" id="KW-0479">Metal-binding</keyword>
<dbReference type="EMBL" id="KQ483573">
    <property type="protein sequence ID" value="KYP45974.1"/>
    <property type="molecule type" value="Genomic_DNA"/>
</dbReference>
<reference evidence="3" key="1">
    <citation type="journal article" date="2012" name="Nat. Biotechnol.">
        <title>Draft genome sequence of pigeonpea (Cajanus cajan), an orphan legume crop of resource-poor farmers.</title>
        <authorList>
            <person name="Varshney R.K."/>
            <person name="Chen W."/>
            <person name="Li Y."/>
            <person name="Bharti A.K."/>
            <person name="Saxena R.K."/>
            <person name="Schlueter J.A."/>
            <person name="Donoghue M.T."/>
            <person name="Azam S."/>
            <person name="Fan G."/>
            <person name="Whaley A.M."/>
            <person name="Farmer A.D."/>
            <person name="Sheridan J."/>
            <person name="Iwata A."/>
            <person name="Tuteja R."/>
            <person name="Penmetsa R.V."/>
            <person name="Wu W."/>
            <person name="Upadhyaya H.D."/>
            <person name="Yang S.P."/>
            <person name="Shah T."/>
            <person name="Saxena K.B."/>
            <person name="Michael T."/>
            <person name="McCombie W.R."/>
            <person name="Yang B."/>
            <person name="Zhang G."/>
            <person name="Yang H."/>
            <person name="Wang J."/>
            <person name="Spillane C."/>
            <person name="Cook D.R."/>
            <person name="May G.D."/>
            <person name="Xu X."/>
            <person name="Jackson S.A."/>
        </authorList>
    </citation>
    <scope>NUCLEOTIDE SEQUENCE [LARGE SCALE GENOMIC DNA]</scope>
</reference>
<evidence type="ECO:0000313" key="4">
    <source>
        <dbReference type="Proteomes" id="UP000075243"/>
    </source>
</evidence>
<dbReference type="PROSITE" id="PS50158">
    <property type="entry name" value="ZF_CCHC"/>
    <property type="match status" value="1"/>
</dbReference>
<name>A0A151RTU9_CAJCA</name>
<sequence>MWDTLTITYEGSLEVKRNKLSLLVRKYELFEMEENESIQTMFGRFQTIINELVHEMELQQDEAGRKQKSIALRSCWRKYNRTSRDKAQPLCYKCKKPRHYKTECPELEKEKEKEKKKSTLYEKKKAMMATWEDLDTTSSEDDEQANICLMVDTDSSSKSSDEEVSKYDFKDLQHAYNQLLINLVKISTAYREQKKRISEMLEENELLKSDLSKFTLGTTNLENLLKYSRSKNDKFGLAYVDSELENKPSTSAYPTYGKYGHFTPKCSHMHKKGYSKISNANIYGPKSIWVPKTEIIHVVDLFNKKRKCPVIVLRQWLLATHDGRKVYVLDLRSKKGGLVTFGGG</sequence>
<dbReference type="PANTHER" id="PTHR34676">
    <property type="entry name" value="DUF4219 DOMAIN-CONTAINING PROTEIN-RELATED"/>
    <property type="match status" value="1"/>
</dbReference>
<dbReference type="SMART" id="SM00343">
    <property type="entry name" value="ZnF_C2HC"/>
    <property type="match status" value="1"/>
</dbReference>
<accession>A0A151RTU9</accession>
<dbReference type="GO" id="GO:0008270">
    <property type="term" value="F:zinc ion binding"/>
    <property type="evidence" value="ECO:0007669"/>
    <property type="project" value="UniProtKB-KW"/>
</dbReference>
<dbReference type="GO" id="GO:0003676">
    <property type="term" value="F:nucleic acid binding"/>
    <property type="evidence" value="ECO:0007669"/>
    <property type="project" value="InterPro"/>
</dbReference>
<feature type="domain" description="CCHC-type" evidence="2">
    <location>
        <begin position="91"/>
        <end position="106"/>
    </location>
</feature>
<organism evidence="3 4">
    <name type="scientific">Cajanus cajan</name>
    <name type="common">Pigeon pea</name>
    <name type="synonym">Cajanus indicus</name>
    <dbReference type="NCBI Taxonomy" id="3821"/>
    <lineage>
        <taxon>Eukaryota</taxon>
        <taxon>Viridiplantae</taxon>
        <taxon>Streptophyta</taxon>
        <taxon>Embryophyta</taxon>
        <taxon>Tracheophyta</taxon>
        <taxon>Spermatophyta</taxon>
        <taxon>Magnoliopsida</taxon>
        <taxon>eudicotyledons</taxon>
        <taxon>Gunneridae</taxon>
        <taxon>Pentapetalae</taxon>
        <taxon>rosids</taxon>
        <taxon>fabids</taxon>
        <taxon>Fabales</taxon>
        <taxon>Fabaceae</taxon>
        <taxon>Papilionoideae</taxon>
        <taxon>50 kb inversion clade</taxon>
        <taxon>NPAAA clade</taxon>
        <taxon>indigoferoid/millettioid clade</taxon>
        <taxon>Phaseoleae</taxon>
        <taxon>Cajanus</taxon>
    </lineage>
</organism>
<protein>
    <recommendedName>
        <fullName evidence="2">CCHC-type domain-containing protein</fullName>
    </recommendedName>
</protein>
<proteinExistence type="predicted"/>